<dbReference type="EMBL" id="CZAB01000035">
    <property type="protein sequence ID" value="CUP45851.1"/>
    <property type="molecule type" value="Genomic_DNA"/>
</dbReference>
<sequence>MKYLKSEYLKFRRTFSNKLLVIAPIITAIFAWLMGGFTGYQYMSLFWWYSFVLPGTIAILCHLSNQKELRADKYYSVYSMPINLKQFWISKNLVLIKKLLLAAFALALLMCASNIISPATAIFLPGKSIIGSIVIMIGSIWQVPLCLFLTFKVGMFVPVVANTAFGIFLPSYFGNSPFWWLFPYCWAPKMAEPLMGIGVNGTLIDYNGIPELTIGLTLILSLLLFIVFTILGAENFGRQEAK</sequence>
<accession>A0A174NF08</accession>
<reference evidence="2 3" key="1">
    <citation type="submission" date="2015-09" db="EMBL/GenBank/DDBJ databases">
        <authorList>
            <consortium name="Pathogen Informatics"/>
        </authorList>
    </citation>
    <scope>NUCLEOTIDE SEQUENCE [LARGE SCALE GENOMIC DNA]</scope>
    <source>
        <strain evidence="2 3">2789STDY5834865</strain>
    </source>
</reference>
<keyword evidence="1" id="KW-0812">Transmembrane</keyword>
<dbReference type="AlphaFoldDB" id="A0A174NF08"/>
<feature type="transmembrane region" description="Helical" evidence="1">
    <location>
        <begin position="156"/>
        <end position="173"/>
    </location>
</feature>
<evidence type="ECO:0000313" key="2">
    <source>
        <dbReference type="EMBL" id="CUP45851.1"/>
    </source>
</evidence>
<keyword evidence="1" id="KW-0472">Membrane</keyword>
<gene>
    <name evidence="2" type="ORF">ERS852480_03368</name>
</gene>
<proteinExistence type="predicted"/>
<feature type="transmembrane region" description="Helical" evidence="1">
    <location>
        <begin position="20"/>
        <end position="40"/>
    </location>
</feature>
<dbReference type="NCBIfam" id="TIGR03732">
    <property type="entry name" value="lanti_perm_MutE"/>
    <property type="match status" value="1"/>
</dbReference>
<feature type="transmembrane region" description="Helical" evidence="1">
    <location>
        <begin position="46"/>
        <end position="63"/>
    </location>
</feature>
<keyword evidence="1" id="KW-1133">Transmembrane helix</keyword>
<dbReference type="CDD" id="cd21807">
    <property type="entry name" value="ABC-2_lan_permease_MutE_EpiE-like"/>
    <property type="match status" value="1"/>
</dbReference>
<feature type="transmembrane region" description="Helical" evidence="1">
    <location>
        <begin position="99"/>
        <end position="123"/>
    </location>
</feature>
<feature type="transmembrane region" description="Helical" evidence="1">
    <location>
        <begin position="129"/>
        <end position="149"/>
    </location>
</feature>
<dbReference type="InterPro" id="IPR021205">
    <property type="entry name" value="Lanti_perm_SpaE/MutE/EpiE-like"/>
</dbReference>
<protein>
    <submittedName>
        <fullName evidence="2">Permease</fullName>
    </submittedName>
</protein>
<dbReference type="Proteomes" id="UP000095512">
    <property type="component" value="Unassembled WGS sequence"/>
</dbReference>
<evidence type="ECO:0000313" key="3">
    <source>
        <dbReference type="Proteomes" id="UP000095512"/>
    </source>
</evidence>
<organism evidence="2 3">
    <name type="scientific">Enterocloster clostridioformis</name>
    <dbReference type="NCBI Taxonomy" id="1531"/>
    <lineage>
        <taxon>Bacteria</taxon>
        <taxon>Bacillati</taxon>
        <taxon>Bacillota</taxon>
        <taxon>Clostridia</taxon>
        <taxon>Lachnospirales</taxon>
        <taxon>Lachnospiraceae</taxon>
        <taxon>Enterocloster</taxon>
    </lineage>
</organism>
<feature type="transmembrane region" description="Helical" evidence="1">
    <location>
        <begin position="212"/>
        <end position="233"/>
    </location>
</feature>
<name>A0A174NF08_9FIRM</name>
<dbReference type="RefSeq" id="WP_009296715.1">
    <property type="nucleotide sequence ID" value="NZ_CZAB01000035.1"/>
</dbReference>
<evidence type="ECO:0000256" key="1">
    <source>
        <dbReference type="SAM" id="Phobius"/>
    </source>
</evidence>